<dbReference type="Pfam" id="PF07690">
    <property type="entry name" value="MFS_1"/>
    <property type="match status" value="1"/>
</dbReference>
<dbReference type="SUPFAM" id="SSF103473">
    <property type="entry name" value="MFS general substrate transporter"/>
    <property type="match status" value="1"/>
</dbReference>
<keyword evidence="2" id="KW-0813">Transport</keyword>
<dbReference type="Gene3D" id="1.20.1250.20">
    <property type="entry name" value="MFS general substrate transporter like domains"/>
    <property type="match status" value="1"/>
</dbReference>
<keyword evidence="9" id="KW-1185">Reference proteome</keyword>
<evidence type="ECO:0000256" key="1">
    <source>
        <dbReference type="ARBA" id="ARBA00004651"/>
    </source>
</evidence>
<evidence type="ECO:0000313" key="8">
    <source>
        <dbReference type="EMBL" id="MBH8595459.1"/>
    </source>
</evidence>
<feature type="transmembrane region" description="Helical" evidence="6">
    <location>
        <begin position="208"/>
        <end position="236"/>
    </location>
</feature>
<evidence type="ECO:0000259" key="7">
    <source>
        <dbReference type="PROSITE" id="PS50850"/>
    </source>
</evidence>
<feature type="transmembrane region" description="Helical" evidence="6">
    <location>
        <begin position="99"/>
        <end position="116"/>
    </location>
</feature>
<feature type="transmembrane region" description="Helical" evidence="6">
    <location>
        <begin position="137"/>
        <end position="160"/>
    </location>
</feature>
<feature type="transmembrane region" description="Helical" evidence="6">
    <location>
        <begin position="166"/>
        <end position="187"/>
    </location>
</feature>
<keyword evidence="5 6" id="KW-0472">Membrane</keyword>
<dbReference type="PANTHER" id="PTHR43129:SF1">
    <property type="entry name" value="FOSMIDOMYCIN RESISTANCE PROTEIN"/>
    <property type="match status" value="1"/>
</dbReference>
<dbReference type="AlphaFoldDB" id="A0A8I1A612"/>
<evidence type="ECO:0000256" key="2">
    <source>
        <dbReference type="ARBA" id="ARBA00022448"/>
    </source>
</evidence>
<feature type="transmembrane region" description="Helical" evidence="6">
    <location>
        <begin position="49"/>
        <end position="69"/>
    </location>
</feature>
<evidence type="ECO:0000256" key="4">
    <source>
        <dbReference type="ARBA" id="ARBA00022989"/>
    </source>
</evidence>
<evidence type="ECO:0000256" key="5">
    <source>
        <dbReference type="ARBA" id="ARBA00023136"/>
    </source>
</evidence>
<dbReference type="CDD" id="cd17478">
    <property type="entry name" value="MFS_FsR"/>
    <property type="match status" value="1"/>
</dbReference>
<evidence type="ECO:0000313" key="9">
    <source>
        <dbReference type="Proteomes" id="UP000633619"/>
    </source>
</evidence>
<protein>
    <submittedName>
        <fullName evidence="8">MFS transporter</fullName>
    </submittedName>
</protein>
<accession>A0A8I1A612</accession>
<feature type="transmembrane region" description="Helical" evidence="6">
    <location>
        <begin position="12"/>
        <end position="37"/>
    </location>
</feature>
<dbReference type="Proteomes" id="UP000633619">
    <property type="component" value="Unassembled WGS sequence"/>
</dbReference>
<sequence>MPAKRPMSKGKVWTFSTTHLMNDLVTTGIVPALLPLYQQAFDLTYTQSGLIILASYITSSVMQPLFGAWTDHKPMVWMLPLGVFISVMGLALTGWAPSYGWVLFLIALSGLGSGIFHPEASRGTHFASGNTKGLAQAIFQVGGNGGQALGPLMIPLFLVYTGKEGLLWFSVLAVIALILLLRLLPWYKEQVSRSQAAKKQSKGKNHWPGVFWLVIVITLRSWCQVGVSAFLPFFFLHQMNMSYSQAEVLNFVFLGAGALGTFIGGALSDYLGIKRWLVGSLLASVPFALWLPYAQGVSMWLVIFLFGFFVLSSFAVTVVYMQKLLPRNIAMASGLAIGFGVGAGGIGATLMGYLIDLFGVPTILSLISALPILAVLCAFMVPDERKLAA</sequence>
<dbReference type="EMBL" id="JAECVW010000004">
    <property type="protein sequence ID" value="MBH8595459.1"/>
    <property type="molecule type" value="Genomic_DNA"/>
</dbReference>
<proteinExistence type="predicted"/>
<dbReference type="PROSITE" id="PS50850">
    <property type="entry name" value="MFS"/>
    <property type="match status" value="1"/>
</dbReference>
<feature type="transmembrane region" description="Helical" evidence="6">
    <location>
        <begin position="332"/>
        <end position="355"/>
    </location>
</feature>
<gene>
    <name evidence="8" type="ORF">I8U20_08955</name>
</gene>
<organism evidence="8 9">
    <name type="scientific">Thermoactinomyces intermedius</name>
    <dbReference type="NCBI Taxonomy" id="2024"/>
    <lineage>
        <taxon>Bacteria</taxon>
        <taxon>Bacillati</taxon>
        <taxon>Bacillota</taxon>
        <taxon>Bacilli</taxon>
        <taxon>Bacillales</taxon>
        <taxon>Thermoactinomycetaceae</taxon>
        <taxon>Thermoactinomyces</taxon>
    </lineage>
</organism>
<dbReference type="InterPro" id="IPR036259">
    <property type="entry name" value="MFS_trans_sf"/>
</dbReference>
<feature type="transmembrane region" description="Helical" evidence="6">
    <location>
        <begin position="299"/>
        <end position="320"/>
    </location>
</feature>
<dbReference type="PANTHER" id="PTHR43129">
    <property type="entry name" value="FOSMIDOMYCIN RESISTANCE PROTEIN"/>
    <property type="match status" value="1"/>
</dbReference>
<comment type="subcellular location">
    <subcellularLocation>
        <location evidence="1">Cell membrane</location>
        <topology evidence="1">Multi-pass membrane protein</topology>
    </subcellularLocation>
</comment>
<feature type="transmembrane region" description="Helical" evidence="6">
    <location>
        <begin position="76"/>
        <end position="93"/>
    </location>
</feature>
<feature type="domain" description="Major facilitator superfamily (MFS) profile" evidence="7">
    <location>
        <begin position="12"/>
        <end position="386"/>
    </location>
</feature>
<feature type="transmembrane region" description="Helical" evidence="6">
    <location>
        <begin position="276"/>
        <end position="293"/>
    </location>
</feature>
<feature type="transmembrane region" description="Helical" evidence="6">
    <location>
        <begin position="248"/>
        <end position="267"/>
    </location>
</feature>
<reference evidence="8 9" key="1">
    <citation type="submission" date="2020-12" db="EMBL/GenBank/DDBJ databases">
        <title>WGS of Thermoactinomyces spp.</title>
        <authorList>
            <person name="Cheng K."/>
        </authorList>
    </citation>
    <scope>NUCLEOTIDE SEQUENCE [LARGE SCALE GENOMIC DNA]</scope>
    <source>
        <strain evidence="9">CICC 10671\DSM 43846</strain>
    </source>
</reference>
<keyword evidence="3 6" id="KW-0812">Transmembrane</keyword>
<feature type="transmembrane region" description="Helical" evidence="6">
    <location>
        <begin position="361"/>
        <end position="381"/>
    </location>
</feature>
<dbReference type="InterPro" id="IPR020846">
    <property type="entry name" value="MFS_dom"/>
</dbReference>
<keyword evidence="4 6" id="KW-1133">Transmembrane helix</keyword>
<dbReference type="GO" id="GO:0005886">
    <property type="term" value="C:plasma membrane"/>
    <property type="evidence" value="ECO:0007669"/>
    <property type="project" value="UniProtKB-SubCell"/>
</dbReference>
<comment type="caution">
    <text evidence="8">The sequence shown here is derived from an EMBL/GenBank/DDBJ whole genome shotgun (WGS) entry which is preliminary data.</text>
</comment>
<dbReference type="InterPro" id="IPR011701">
    <property type="entry name" value="MFS"/>
</dbReference>
<evidence type="ECO:0000256" key="3">
    <source>
        <dbReference type="ARBA" id="ARBA00022692"/>
    </source>
</evidence>
<evidence type="ECO:0000256" key="6">
    <source>
        <dbReference type="SAM" id="Phobius"/>
    </source>
</evidence>
<dbReference type="GO" id="GO:0022857">
    <property type="term" value="F:transmembrane transporter activity"/>
    <property type="evidence" value="ECO:0007669"/>
    <property type="project" value="InterPro"/>
</dbReference>
<name>A0A8I1A612_THEIN</name>